<feature type="domain" description="J" evidence="3">
    <location>
        <begin position="173"/>
        <end position="238"/>
    </location>
</feature>
<evidence type="ECO:0000313" key="4">
    <source>
        <dbReference type="Proteomes" id="UP000504630"/>
    </source>
</evidence>
<keyword evidence="2" id="KW-0812">Transmembrane</keyword>
<dbReference type="Proteomes" id="UP000504630">
    <property type="component" value="Chromosome 22"/>
</dbReference>
<dbReference type="Pfam" id="PF00226">
    <property type="entry name" value="DnaJ"/>
    <property type="match status" value="1"/>
</dbReference>
<protein>
    <submittedName>
        <fullName evidence="5">DnaJ homolog subfamily C member 18-like</fullName>
    </submittedName>
</protein>
<dbReference type="OrthoDB" id="376357at2759"/>
<gene>
    <name evidence="5" type="primary">LOC115027262</name>
</gene>
<dbReference type="InterPro" id="IPR053025">
    <property type="entry name" value="Mito_ATP_Synthase-Asso"/>
</dbReference>
<dbReference type="InterPro" id="IPR018253">
    <property type="entry name" value="DnaJ_domain_CS"/>
</dbReference>
<name>A0A6J2S177_COTGO</name>
<dbReference type="SMART" id="SM00271">
    <property type="entry name" value="DnaJ"/>
    <property type="match status" value="1"/>
</dbReference>
<dbReference type="Gene3D" id="1.10.287.110">
    <property type="entry name" value="DnaJ domain"/>
    <property type="match status" value="1"/>
</dbReference>
<sequence>MAEVRLHFGRGAYNLAFKIYNRHLLLSQNKLSKCGIQASPLSAGFLLGDIQSGELYGAGNRGDRVTVGVSHDSYTRVTTLLGTVADVRENGKVAENYCYLGLNKDNLLSNKSQFQNKNLRWYRINSPRTCCTSRSAHRQSLGLCLGHHGQFVFIRAYSGKGTRSELLYKTKTGYYELLEVSPTATQAQIKTAYYKLSFLYHPDRNAGSEHATVSFSEISEAYSVLGNKALRKKYDRGLLSPSDLVATARPSTKDTGSSAKPDTESRRSVLSSDSRGNIFDFDKFISDHYSEQLQKERDFKVRKEEMLRKNKETFEEKKIDMPFGAVALLVIGVCLLVSLKQG</sequence>
<evidence type="ECO:0000259" key="3">
    <source>
        <dbReference type="PROSITE" id="PS50076"/>
    </source>
</evidence>
<dbReference type="PROSITE" id="PS50076">
    <property type="entry name" value="DNAJ_2"/>
    <property type="match status" value="1"/>
</dbReference>
<dbReference type="RefSeq" id="XP_029316336.1">
    <property type="nucleotide sequence ID" value="XM_029460476.1"/>
</dbReference>
<dbReference type="InterPro" id="IPR001623">
    <property type="entry name" value="DnaJ_domain"/>
</dbReference>
<organism evidence="4 5">
    <name type="scientific">Cottoperca gobio</name>
    <name type="common">Frogmouth</name>
    <name type="synonym">Aphritis gobio</name>
    <dbReference type="NCBI Taxonomy" id="56716"/>
    <lineage>
        <taxon>Eukaryota</taxon>
        <taxon>Metazoa</taxon>
        <taxon>Chordata</taxon>
        <taxon>Craniata</taxon>
        <taxon>Vertebrata</taxon>
        <taxon>Euteleostomi</taxon>
        <taxon>Actinopterygii</taxon>
        <taxon>Neopterygii</taxon>
        <taxon>Teleostei</taxon>
        <taxon>Neoteleostei</taxon>
        <taxon>Acanthomorphata</taxon>
        <taxon>Eupercaria</taxon>
        <taxon>Perciformes</taxon>
        <taxon>Notothenioidei</taxon>
        <taxon>Bovichtidae</taxon>
        <taxon>Cottoperca</taxon>
    </lineage>
</organism>
<dbReference type="KEGG" id="cgob:115027262"/>
<dbReference type="InParanoid" id="A0A6J2S177"/>
<proteinExistence type="predicted"/>
<dbReference type="PRINTS" id="PR00625">
    <property type="entry name" value="JDOMAIN"/>
</dbReference>
<dbReference type="PROSITE" id="PS00636">
    <property type="entry name" value="DNAJ_1"/>
    <property type="match status" value="1"/>
</dbReference>
<keyword evidence="4" id="KW-1185">Reference proteome</keyword>
<dbReference type="AlphaFoldDB" id="A0A6J2S177"/>
<keyword evidence="2" id="KW-0472">Membrane</keyword>
<dbReference type="CDD" id="cd06257">
    <property type="entry name" value="DnaJ"/>
    <property type="match status" value="1"/>
</dbReference>
<feature type="transmembrane region" description="Helical" evidence="2">
    <location>
        <begin position="321"/>
        <end position="339"/>
    </location>
</feature>
<dbReference type="GeneID" id="115027262"/>
<dbReference type="SUPFAM" id="SSF46565">
    <property type="entry name" value="Chaperone J-domain"/>
    <property type="match status" value="1"/>
</dbReference>
<feature type="compositionally biased region" description="Polar residues" evidence="1">
    <location>
        <begin position="249"/>
        <end position="260"/>
    </location>
</feature>
<accession>A0A6J2S177</accession>
<dbReference type="PANTHER" id="PTHR44873">
    <property type="entry name" value="DNAJ HOMOLOG SUBFAMILY C MEMBER 30, MITOCHONDRIAL"/>
    <property type="match status" value="1"/>
</dbReference>
<evidence type="ECO:0000256" key="1">
    <source>
        <dbReference type="SAM" id="MobiDB-lite"/>
    </source>
</evidence>
<feature type="region of interest" description="Disordered" evidence="1">
    <location>
        <begin position="245"/>
        <end position="271"/>
    </location>
</feature>
<dbReference type="InterPro" id="IPR036869">
    <property type="entry name" value="J_dom_sf"/>
</dbReference>
<dbReference type="PANTHER" id="PTHR44873:SF1">
    <property type="entry name" value="DNAJ HOMOLOG SUBFAMILY C MEMBER 30, MITOCHONDRIAL"/>
    <property type="match status" value="1"/>
</dbReference>
<evidence type="ECO:0000256" key="2">
    <source>
        <dbReference type="SAM" id="Phobius"/>
    </source>
</evidence>
<reference evidence="5" key="1">
    <citation type="submission" date="2025-08" db="UniProtKB">
        <authorList>
            <consortium name="RefSeq"/>
        </authorList>
    </citation>
    <scope>IDENTIFICATION</scope>
</reference>
<keyword evidence="2" id="KW-1133">Transmembrane helix</keyword>
<evidence type="ECO:0000313" key="5">
    <source>
        <dbReference type="RefSeq" id="XP_029316336.1"/>
    </source>
</evidence>